<dbReference type="STRING" id="259564.Mbur_1123"/>
<dbReference type="RefSeq" id="WP_011499196.1">
    <property type="nucleotide sequence ID" value="NC_007955.1"/>
</dbReference>
<sequence>MNYNGIVVVNAKNASFNAGFDGLPRRLPNGKIFATDKALKYCIRDYLSKNETVFVQRTKKEDTIKGAIVQRHLTLDENYLEKCNKKSIPKDEMAVIEDLKSFIDVRLFGVVFAVKGNNISMTGPCQINYGVNRFKNSSIFSSEILSPYRNSNEKSKDVQQTTIGEESRADDVYYVYDICLNMNSAKKQEIEISDEDITKLKNALKYSVGEVNSTTMFGCETVSMLWFENSDDRIFNNLNSLVDVYEEDGDVLVDYSKVTKLIEGAINKSTIEEYSNKVKNKIVFEN</sequence>
<dbReference type="KEGG" id="mbu:Mbur_1123"/>
<accession>Q12WX7</accession>
<reference evidence="2" key="1">
    <citation type="journal article" date="2009" name="ISME J.">
        <title>The genome sequence of the psychrophilic archaeon, Methanococcoides burtonii: the role of genome evolution in cold adaptation.</title>
        <authorList>
            <person name="Allen M.A."/>
            <person name="Lauro F.M."/>
            <person name="Williams T.J."/>
            <person name="Burg D."/>
            <person name="Siddiqui K.S."/>
            <person name="De Francisci D."/>
            <person name="Chong K.W."/>
            <person name="Pilak O."/>
            <person name="Chew H.H."/>
            <person name="De Maere M.Z."/>
            <person name="Ting L."/>
            <person name="Katrib M."/>
            <person name="Ng C."/>
            <person name="Sowers K.R."/>
            <person name="Galperin M.Y."/>
            <person name="Anderson I.J."/>
            <person name="Ivanova N."/>
            <person name="Dalin E."/>
            <person name="Martinez M."/>
            <person name="Lapidus A."/>
            <person name="Hauser L."/>
            <person name="Land M."/>
            <person name="Thomas T."/>
            <person name="Cavicchioli R."/>
        </authorList>
    </citation>
    <scope>NUCLEOTIDE SEQUENCE [LARGE SCALE GENOMIC DNA]</scope>
    <source>
        <strain evidence="2">DSM 6242 / NBRC 107633 / OCM 468 / ACE-M</strain>
    </source>
</reference>
<dbReference type="AlphaFoldDB" id="Q12WX7"/>
<evidence type="ECO:0000313" key="2">
    <source>
        <dbReference type="Proteomes" id="UP000001979"/>
    </source>
</evidence>
<keyword evidence="2" id="KW-1185">Reference proteome</keyword>
<evidence type="ECO:0000313" key="1">
    <source>
        <dbReference type="EMBL" id="ABE52049.1"/>
    </source>
</evidence>
<dbReference type="EMBL" id="CP000300">
    <property type="protein sequence ID" value="ABE52049.1"/>
    <property type="molecule type" value="Genomic_DNA"/>
</dbReference>
<organism evidence="1 2">
    <name type="scientific">Methanococcoides burtonii (strain DSM 6242 / NBRC 107633 / OCM 468 / ACE-M)</name>
    <dbReference type="NCBI Taxonomy" id="259564"/>
    <lineage>
        <taxon>Archaea</taxon>
        <taxon>Methanobacteriati</taxon>
        <taxon>Methanobacteriota</taxon>
        <taxon>Stenosarchaea group</taxon>
        <taxon>Methanomicrobia</taxon>
        <taxon>Methanosarcinales</taxon>
        <taxon>Methanosarcinaceae</taxon>
        <taxon>Methanococcoides</taxon>
    </lineage>
</organism>
<dbReference type="HOGENOM" id="CLU_078173_0_0_2"/>
<dbReference type="InterPro" id="IPR006482">
    <property type="entry name" value="Cas7_Csh2/Csh2"/>
</dbReference>
<gene>
    <name evidence="1" type="ordered locus">Mbur_1123</name>
</gene>
<dbReference type="GeneID" id="3997730"/>
<protein>
    <submittedName>
        <fullName evidence="1">CRISPR-associated protein with DUF694 domain</fullName>
    </submittedName>
</protein>
<dbReference type="Pfam" id="PF05107">
    <property type="entry name" value="Cas_Cas7"/>
    <property type="match status" value="1"/>
</dbReference>
<proteinExistence type="predicted"/>
<dbReference type="GO" id="GO:0043571">
    <property type="term" value="P:maintenance of CRISPR repeat elements"/>
    <property type="evidence" value="ECO:0007669"/>
    <property type="project" value="InterPro"/>
</dbReference>
<name>Q12WX7_METBU</name>
<dbReference type="Proteomes" id="UP000001979">
    <property type="component" value="Chromosome"/>
</dbReference>
<dbReference type="OrthoDB" id="42298at2157"/>